<protein>
    <submittedName>
        <fullName evidence="2">Putative transcriptional regulator</fullName>
    </submittedName>
</protein>
<dbReference type="STRING" id="385682.SAMN05444380_11515"/>
<organism evidence="2 3">
    <name type="scientific">Thermophagus xiamenensis</name>
    <dbReference type="NCBI Taxonomy" id="385682"/>
    <lineage>
        <taxon>Bacteria</taxon>
        <taxon>Pseudomonadati</taxon>
        <taxon>Bacteroidota</taxon>
        <taxon>Bacteroidia</taxon>
        <taxon>Marinilabiliales</taxon>
        <taxon>Marinilabiliaceae</taxon>
        <taxon>Thermophagus</taxon>
    </lineage>
</organism>
<sequence length="197" mass="22168">MKNLDFNIFQPTRTNLEPAVGRVLIAEPFLPGPYFGRSIVLLTEHNEHGTVGFVLNKPTELYPDEIVDDILSFEGELFVGGPVSSNTLSFLHTLGEQLPGATKITSTVYWGGDFECLKKMINRGEASSQSVKFFMGYSGWAPGQLDDEIAENSWVVSTLRDELIMTRDVKNIWETAMHELGDIYKTWTNFPRNPSFN</sequence>
<dbReference type="PANTHER" id="PTHR30327">
    <property type="entry name" value="UNCHARACTERIZED PROTEIN YQGE"/>
    <property type="match status" value="1"/>
</dbReference>
<dbReference type="SUPFAM" id="SSF143456">
    <property type="entry name" value="VC0467-like"/>
    <property type="match status" value="1"/>
</dbReference>
<dbReference type="RefSeq" id="WP_029626430.1">
    <property type="nucleotide sequence ID" value="NZ_AFSL01000002.1"/>
</dbReference>
<gene>
    <name evidence="2" type="ORF">SAMN05444380_11515</name>
</gene>
<dbReference type="EMBL" id="FONA01000015">
    <property type="protein sequence ID" value="SFE63474.1"/>
    <property type="molecule type" value="Genomic_DNA"/>
</dbReference>
<accession>A0A1I2C5B5</accession>
<reference evidence="2 3" key="1">
    <citation type="submission" date="2016-10" db="EMBL/GenBank/DDBJ databases">
        <authorList>
            <person name="de Groot N.N."/>
        </authorList>
    </citation>
    <scope>NUCLEOTIDE SEQUENCE [LARGE SCALE GENOMIC DNA]</scope>
    <source>
        <strain evidence="2 3">DSM 19012</strain>
    </source>
</reference>
<dbReference type="GO" id="GO:0005829">
    <property type="term" value="C:cytosol"/>
    <property type="evidence" value="ECO:0007669"/>
    <property type="project" value="TreeGrafter"/>
</dbReference>
<dbReference type="InParanoid" id="A0A1I2C5B5"/>
<proteinExistence type="inferred from homology"/>
<dbReference type="Pfam" id="PF02622">
    <property type="entry name" value="DUF179"/>
    <property type="match status" value="1"/>
</dbReference>
<evidence type="ECO:0000313" key="3">
    <source>
        <dbReference type="Proteomes" id="UP000181976"/>
    </source>
</evidence>
<dbReference type="AlphaFoldDB" id="A0A1I2C5B5"/>
<dbReference type="Gene3D" id="3.40.1740.10">
    <property type="entry name" value="VC0467-like"/>
    <property type="match status" value="1"/>
</dbReference>
<evidence type="ECO:0000256" key="1">
    <source>
        <dbReference type="ARBA" id="ARBA00009600"/>
    </source>
</evidence>
<keyword evidence="3" id="KW-1185">Reference proteome</keyword>
<evidence type="ECO:0000313" key="2">
    <source>
        <dbReference type="EMBL" id="SFE63474.1"/>
    </source>
</evidence>
<dbReference type="eggNOG" id="COG1678">
    <property type="taxonomic scope" value="Bacteria"/>
</dbReference>
<dbReference type="FunCoup" id="A0A1I2C5B5">
    <property type="interactions" value="208"/>
</dbReference>
<dbReference type="Proteomes" id="UP000181976">
    <property type="component" value="Unassembled WGS sequence"/>
</dbReference>
<name>A0A1I2C5B5_9BACT</name>
<comment type="similarity">
    <text evidence="1">Belongs to the UPF0301 (AlgH) family.</text>
</comment>
<dbReference type="OrthoDB" id="9807486at2"/>
<dbReference type="PANTHER" id="PTHR30327:SF1">
    <property type="entry name" value="UPF0301 PROTEIN YQGE"/>
    <property type="match status" value="1"/>
</dbReference>
<dbReference type="InterPro" id="IPR003774">
    <property type="entry name" value="AlgH-like"/>
</dbReference>